<feature type="coiled-coil region" evidence="1">
    <location>
        <begin position="51"/>
        <end position="113"/>
    </location>
</feature>
<feature type="compositionally biased region" description="Polar residues" evidence="2">
    <location>
        <begin position="503"/>
        <end position="517"/>
    </location>
</feature>
<dbReference type="PANTHER" id="PTHR34778">
    <property type="entry name" value="OS02G0580700 PROTEIN"/>
    <property type="match status" value="1"/>
</dbReference>
<dbReference type="FunCoup" id="A0A1U8AVH6">
    <property type="interactions" value="772"/>
</dbReference>
<keyword evidence="1" id="KW-0175">Coiled coil</keyword>
<dbReference type="KEGG" id="nnu:104608006"/>
<protein>
    <submittedName>
        <fullName evidence="4">Uncharacterized protein LOC104608006</fullName>
    </submittedName>
</protein>
<dbReference type="Proteomes" id="UP000189703">
    <property type="component" value="Unplaced"/>
</dbReference>
<evidence type="ECO:0000313" key="4">
    <source>
        <dbReference type="RefSeq" id="XP_010272142.1"/>
    </source>
</evidence>
<dbReference type="OMA" id="CYGANDS"/>
<dbReference type="AlphaFoldDB" id="A0A1U8AVH6"/>
<gene>
    <name evidence="4" type="primary">LOC104608006</name>
</gene>
<feature type="compositionally biased region" description="Basic and acidic residues" evidence="2">
    <location>
        <begin position="479"/>
        <end position="494"/>
    </location>
</feature>
<dbReference type="eggNOG" id="ENOG502QRQ3">
    <property type="taxonomic scope" value="Eukaryota"/>
</dbReference>
<keyword evidence="3" id="KW-1185">Reference proteome</keyword>
<evidence type="ECO:0000313" key="3">
    <source>
        <dbReference type="Proteomes" id="UP000189703"/>
    </source>
</evidence>
<reference evidence="4" key="1">
    <citation type="submission" date="2025-08" db="UniProtKB">
        <authorList>
            <consortium name="RefSeq"/>
        </authorList>
    </citation>
    <scope>IDENTIFICATION</scope>
</reference>
<name>A0A1U8AVH6_NELNU</name>
<feature type="region of interest" description="Disordered" evidence="2">
    <location>
        <begin position="368"/>
        <end position="430"/>
    </location>
</feature>
<evidence type="ECO:0000256" key="2">
    <source>
        <dbReference type="SAM" id="MobiDB-lite"/>
    </source>
</evidence>
<evidence type="ECO:0000256" key="1">
    <source>
        <dbReference type="SAM" id="Coils"/>
    </source>
</evidence>
<dbReference type="OrthoDB" id="657513at2759"/>
<accession>A0A1U8AVH6</accession>
<feature type="region of interest" description="Disordered" evidence="2">
    <location>
        <begin position="476"/>
        <end position="523"/>
    </location>
</feature>
<dbReference type="GeneID" id="104608006"/>
<sequence length="542" mass="60972">MEEAEKMAALKKAYADIILNTAKEAAARIMVSERKALQFQQDLFVAKEEALNMLLRLKQLMNSKIAEAEKTSLSQRKRIEELELQLHQAEDTVRDLRAEMKRVQDELQKVKNNQLQPLSEEVIERNAVSHEDLSQKKKLSTSDSILCSPFEPGLQSASTNDTRSTTLGQRSTDERCCLALENATAQAEPSIDSRVEKYYAGNPDLASIIMRSKEPELYRNGCTQRIRAFERNLLDGKLPLPRQRDNQFSDMKNELIVREDGKVEETCVVASPKAENIMDKNPTESELIQHDSSFVKDDIKFFHRFKRRRRKARYRKGTSCKFLSDKATEASEASLLSCPETHPCPANANVESVEDPSKVIECEDQKDLGSHMAHTSPPNTTDMDPQSGCVDGTESQHENIQNATNKDTEMGETASTSQGSKAAGVSGDPACNLNLETADIQLTNSDSKDGKTFETTGGAPTQVKDGLLKYTFRRKRKKESLMSHDENASLEKKNTSKRRARDNPSSAQEPQKSSLIIESSRDSRRLVQVARQLISLSEKRWW</sequence>
<dbReference type="PANTHER" id="PTHR34778:SF2">
    <property type="entry name" value="OS02G0580700 PROTEIN"/>
    <property type="match status" value="1"/>
</dbReference>
<dbReference type="RefSeq" id="XP_010272142.1">
    <property type="nucleotide sequence ID" value="XM_010273840.1"/>
</dbReference>
<proteinExistence type="predicted"/>
<organism evidence="3 4">
    <name type="scientific">Nelumbo nucifera</name>
    <name type="common">Sacred lotus</name>
    <dbReference type="NCBI Taxonomy" id="4432"/>
    <lineage>
        <taxon>Eukaryota</taxon>
        <taxon>Viridiplantae</taxon>
        <taxon>Streptophyta</taxon>
        <taxon>Embryophyta</taxon>
        <taxon>Tracheophyta</taxon>
        <taxon>Spermatophyta</taxon>
        <taxon>Magnoliopsida</taxon>
        <taxon>Proteales</taxon>
        <taxon>Nelumbonaceae</taxon>
        <taxon>Nelumbo</taxon>
    </lineage>
</organism>
<dbReference type="STRING" id="4432.A0A1U8AVH6"/>